<keyword evidence="5 7" id="KW-0472">Membrane</keyword>
<dbReference type="EMBL" id="CP014263">
    <property type="protein sequence ID" value="AQG79969.1"/>
    <property type="molecule type" value="Genomic_DNA"/>
</dbReference>
<feature type="domain" description="Secretin/TonB short N-terminal" evidence="9">
    <location>
        <begin position="77"/>
        <end position="128"/>
    </location>
</feature>
<comment type="subcellular location">
    <subcellularLocation>
        <location evidence="1 7">Cell outer membrane</location>
        <topology evidence="1 7">Multi-pass membrane protein</topology>
    </subcellularLocation>
</comment>
<dbReference type="RefSeq" id="WP_077131399.1">
    <property type="nucleotide sequence ID" value="NZ_CP014263.1"/>
</dbReference>
<dbReference type="SUPFAM" id="SSF56935">
    <property type="entry name" value="Porins"/>
    <property type="match status" value="1"/>
</dbReference>
<evidence type="ECO:0000256" key="5">
    <source>
        <dbReference type="ARBA" id="ARBA00023136"/>
    </source>
</evidence>
<evidence type="ECO:0000256" key="8">
    <source>
        <dbReference type="SAM" id="MobiDB-lite"/>
    </source>
</evidence>
<dbReference type="NCBIfam" id="TIGR04057">
    <property type="entry name" value="SusC_RagA_signa"/>
    <property type="match status" value="1"/>
</dbReference>
<evidence type="ECO:0000256" key="3">
    <source>
        <dbReference type="ARBA" id="ARBA00022452"/>
    </source>
</evidence>
<protein>
    <recommendedName>
        <fullName evidence="9">Secretin/TonB short N-terminal domain-containing protein</fullName>
    </recommendedName>
</protein>
<name>A0A1P9WX77_9BACT</name>
<dbReference type="Pfam" id="PF16344">
    <property type="entry name" value="FecR_C"/>
    <property type="match status" value="1"/>
</dbReference>
<dbReference type="SMART" id="SM00965">
    <property type="entry name" value="STN"/>
    <property type="match status" value="1"/>
</dbReference>
<dbReference type="InterPro" id="IPR023996">
    <property type="entry name" value="TonB-dep_OMP_SusC/RagA"/>
</dbReference>
<keyword evidence="3 7" id="KW-1134">Transmembrane beta strand</keyword>
<dbReference type="InterPro" id="IPR023997">
    <property type="entry name" value="TonB-dep_OMP_SusC/RagA_CS"/>
</dbReference>
<dbReference type="Gene3D" id="2.60.40.1120">
    <property type="entry name" value="Carboxypeptidase-like, regulatory domain"/>
    <property type="match status" value="1"/>
</dbReference>
<dbReference type="NCBIfam" id="TIGR04056">
    <property type="entry name" value="OMP_RagA_SusC"/>
    <property type="match status" value="1"/>
</dbReference>
<dbReference type="PROSITE" id="PS52016">
    <property type="entry name" value="TONB_DEPENDENT_REC_3"/>
    <property type="match status" value="1"/>
</dbReference>
<evidence type="ECO:0000256" key="1">
    <source>
        <dbReference type="ARBA" id="ARBA00004571"/>
    </source>
</evidence>
<feature type="region of interest" description="Disordered" evidence="8">
    <location>
        <begin position="41"/>
        <end position="63"/>
    </location>
</feature>
<dbReference type="InterPro" id="IPR012910">
    <property type="entry name" value="Plug_dom"/>
</dbReference>
<keyword evidence="4 7" id="KW-0812">Transmembrane</keyword>
<dbReference type="GO" id="GO:0009279">
    <property type="term" value="C:cell outer membrane"/>
    <property type="evidence" value="ECO:0007669"/>
    <property type="project" value="UniProtKB-SubCell"/>
</dbReference>
<evidence type="ECO:0000313" key="10">
    <source>
        <dbReference type="EMBL" id="AQG79969.1"/>
    </source>
</evidence>
<dbReference type="Gene3D" id="3.55.50.30">
    <property type="match status" value="1"/>
</dbReference>
<dbReference type="OrthoDB" id="9768177at2"/>
<evidence type="ECO:0000256" key="7">
    <source>
        <dbReference type="PROSITE-ProRule" id="PRU01360"/>
    </source>
</evidence>
<reference evidence="10 11" key="1">
    <citation type="submission" date="2016-01" db="EMBL/GenBank/DDBJ databases">
        <authorList>
            <person name="Oliw E.H."/>
        </authorList>
    </citation>
    <scope>NUCLEOTIDE SEQUENCE [LARGE SCALE GENOMIC DNA]</scope>
    <source>
        <strain evidence="10 11">DY10</strain>
    </source>
</reference>
<dbReference type="InterPro" id="IPR036942">
    <property type="entry name" value="Beta-barrel_TonB_sf"/>
</dbReference>
<dbReference type="Pfam" id="PF07715">
    <property type="entry name" value="Plug"/>
    <property type="match status" value="1"/>
</dbReference>
<evidence type="ECO:0000313" key="11">
    <source>
        <dbReference type="Proteomes" id="UP000187941"/>
    </source>
</evidence>
<keyword evidence="11" id="KW-1185">Reference proteome</keyword>
<dbReference type="AlphaFoldDB" id="A0A1P9WX77"/>
<keyword evidence="2 7" id="KW-0813">Transport</keyword>
<dbReference type="STRING" id="1178516.AWR27_11920"/>
<dbReference type="InterPro" id="IPR032508">
    <property type="entry name" value="FecR_C"/>
</dbReference>
<dbReference type="Gene3D" id="2.40.170.20">
    <property type="entry name" value="TonB-dependent receptor, beta-barrel domain"/>
    <property type="match status" value="1"/>
</dbReference>
<comment type="similarity">
    <text evidence="7">Belongs to the TonB-dependent receptor family.</text>
</comment>
<organism evidence="10 11">
    <name type="scientific">Spirosoma montaniterrae</name>
    <dbReference type="NCBI Taxonomy" id="1178516"/>
    <lineage>
        <taxon>Bacteria</taxon>
        <taxon>Pseudomonadati</taxon>
        <taxon>Bacteroidota</taxon>
        <taxon>Cytophagia</taxon>
        <taxon>Cytophagales</taxon>
        <taxon>Cytophagaceae</taxon>
        <taxon>Spirosoma</taxon>
    </lineage>
</organism>
<dbReference type="Proteomes" id="UP000187941">
    <property type="component" value="Chromosome"/>
</dbReference>
<feature type="compositionally biased region" description="Low complexity" evidence="8">
    <location>
        <begin position="43"/>
        <end position="54"/>
    </location>
</feature>
<dbReference type="Gene3D" id="2.170.130.10">
    <property type="entry name" value="TonB-dependent receptor, plug domain"/>
    <property type="match status" value="1"/>
</dbReference>
<proteinExistence type="inferred from homology"/>
<dbReference type="SUPFAM" id="SSF49464">
    <property type="entry name" value="Carboxypeptidase regulatory domain-like"/>
    <property type="match status" value="1"/>
</dbReference>
<sequence>MKNTYITLSMLVAGIGVYAVPQTTAAQLLSRAQPAYASTAFRQQAATEQPATPASSRSQSGRSLKRVLTELERRFNVNFAYDEQALAGRRTELEFNGLSLDQALTQLSESQGLRYRKVTDNLVAIQALPAKNALAGATPPAQLLNETNIIESSNNQQVRRISGQITDEKGQGLPGANIIEKGTTTGTTSDGSGNFVLNVSDGATTLIISSVGYLRQEIAIGNRTTINVQMAVDDRTLDEVVVVSYGTVKRSNLTEAVSIVNTVEAKKVQAASVVDQIQGRAAGVTVASTGGAPGATASIKIRGSSTFGSKQDPIYIIDGVIIESAGSDFNPNDIETITILKDAAATALYGSRGMNGAIVITTKRGKAGRPSIEYSGYYGVQNIAKRLPLAGREQYIRTWTAAYQNAKLPVPDFGAGGFNTDWQEELIKPGAITDHNVSISGGSDNNGNSSNYRISAGYFDQDGTIVGPRFRRYSGRVNAGVKRGKLNIGESLYLAYVDSRNVTGQPFDQVVRMPPTIPVYDPNNLSGFGYGSANNPTFGTNPIGQQLKDDNTSNGYKMLGNIYGDYELLPGLNYRLSLSLDFSNYQNKFFARPGALSYNSPAPPFGILENTTGRFFNTLIENTLTYNKTVGKHQFNALLGYTRQRFDQNEVFARTEGIVGEFQQQGAGTLNPQTRGFARISGLVSYLGRLNYTFADKYIIQGNIRRDASSNFPKSNQVAYFPSVSAAWNINREAFMSGISSISNLQLRASYGSVGNQAIDPYSLDPTIQPNLNYVLGGGNSIVAGATNRQLQNSNLRWESKITTNVGIDAAFFSNRLQVTAEYFNSLSKDLLLRVPIPISAGNQGDNPFDNLGQIRNRGVELSLTYQDKKGDIRYSVNGQLTSIRNKVLQLVPTNGNQPIFGYGQITRTTVGGGLGEFFVLRQDGIFQNQAEIDAGPRQPNVTPGDVRYRDINGDGRINNDDRQVAGTPFPTLEYGSNISVGYKNFELTMFLQGVSGNVLFNRSRNWTDRFDDVQNVRSDVTFWTGPGTSTITPKPIKNDPTLNPAFNTDRWVESGAYARLRTLQVAYTFSSDALTRMKMSNARVYVQAQNLFTITKYSGYNPDVVGDNGNSNFIARGIDQGNYPVARVISVGLQLGF</sequence>
<dbReference type="InterPro" id="IPR011662">
    <property type="entry name" value="Secretin/TonB_short_N"/>
</dbReference>
<evidence type="ECO:0000256" key="6">
    <source>
        <dbReference type="ARBA" id="ARBA00023237"/>
    </source>
</evidence>
<evidence type="ECO:0000256" key="2">
    <source>
        <dbReference type="ARBA" id="ARBA00022448"/>
    </source>
</evidence>
<dbReference type="KEGG" id="smon:AWR27_11920"/>
<evidence type="ECO:0000256" key="4">
    <source>
        <dbReference type="ARBA" id="ARBA00022692"/>
    </source>
</evidence>
<keyword evidence="6 7" id="KW-0998">Cell outer membrane</keyword>
<dbReference type="InterPro" id="IPR037066">
    <property type="entry name" value="Plug_dom_sf"/>
</dbReference>
<dbReference type="Pfam" id="PF13715">
    <property type="entry name" value="CarbopepD_reg_2"/>
    <property type="match status" value="1"/>
</dbReference>
<evidence type="ECO:0000259" key="9">
    <source>
        <dbReference type="SMART" id="SM00965"/>
    </source>
</evidence>
<gene>
    <name evidence="10" type="ORF">AWR27_11920</name>
</gene>
<dbReference type="InterPro" id="IPR039426">
    <property type="entry name" value="TonB-dep_rcpt-like"/>
</dbReference>
<accession>A0A1P9WX77</accession>
<dbReference type="InterPro" id="IPR008969">
    <property type="entry name" value="CarboxyPept-like_regulatory"/>
</dbReference>